<name>A0ACC2XK45_9TREE</name>
<evidence type="ECO:0000313" key="2">
    <source>
        <dbReference type="Proteomes" id="UP001243375"/>
    </source>
</evidence>
<evidence type="ECO:0000313" key="1">
    <source>
        <dbReference type="EMBL" id="KAJ9124374.1"/>
    </source>
</evidence>
<organism evidence="1 2">
    <name type="scientific">Naganishia vaughanmartiniae</name>
    <dbReference type="NCBI Taxonomy" id="1424756"/>
    <lineage>
        <taxon>Eukaryota</taxon>
        <taxon>Fungi</taxon>
        <taxon>Dikarya</taxon>
        <taxon>Basidiomycota</taxon>
        <taxon>Agaricomycotina</taxon>
        <taxon>Tremellomycetes</taxon>
        <taxon>Filobasidiales</taxon>
        <taxon>Filobasidiaceae</taxon>
        <taxon>Naganishia</taxon>
    </lineage>
</organism>
<protein>
    <submittedName>
        <fullName evidence="1">Uncharacterized protein</fullName>
    </submittedName>
</protein>
<gene>
    <name evidence="1" type="ORF">QFC22_001174</name>
</gene>
<comment type="caution">
    <text evidence="1">The sequence shown here is derived from an EMBL/GenBank/DDBJ whole genome shotgun (WGS) entry which is preliminary data.</text>
</comment>
<dbReference type="Proteomes" id="UP001243375">
    <property type="component" value="Unassembled WGS sequence"/>
</dbReference>
<accession>A0ACC2XK45</accession>
<proteinExistence type="predicted"/>
<reference evidence="1" key="1">
    <citation type="submission" date="2023-04" db="EMBL/GenBank/DDBJ databases">
        <title>Draft Genome sequencing of Naganishia species isolated from polar environments using Oxford Nanopore Technology.</title>
        <authorList>
            <person name="Leo P."/>
            <person name="Venkateswaran K."/>
        </authorList>
    </citation>
    <scope>NUCLEOTIDE SEQUENCE</scope>
    <source>
        <strain evidence="1">MNA-CCFEE 5425</strain>
    </source>
</reference>
<keyword evidence="2" id="KW-1185">Reference proteome</keyword>
<dbReference type="EMBL" id="JASBWU010000002">
    <property type="protein sequence ID" value="KAJ9124374.1"/>
    <property type="molecule type" value="Genomic_DNA"/>
</dbReference>
<sequence>MLTWEVGSALGKEDDPADQGSVTGSAVSHGGRSRLSRRPPPGGEHSYDNQYWQDANPLRPESMVGSNRIKPAESSASLRSSLAHEQPRSGSMAGMSQFGGVGNPYGGYPAPMPFGTNPFMPGTAPSSEYGGHMAPMQAPNMLGMNPFASSAASPMMSSYNPFGPGSIMNDSAQSVNPFANPQQHVASPLAQATAQQPIPAEPPTSYAADPTDDDLFRVVDWYVRSNWQDDSITRKKVRLAVFAKFPEADLVPRTQYINDLIDRAT</sequence>